<name>A0AA39YC37_9PEZI</name>
<comment type="caution">
    <text evidence="2">The sequence shown here is derived from an EMBL/GenBank/DDBJ whole genome shotgun (WGS) entry which is preliminary data.</text>
</comment>
<organism evidence="2 3">
    <name type="scientific">Cercophora newfieldiana</name>
    <dbReference type="NCBI Taxonomy" id="92897"/>
    <lineage>
        <taxon>Eukaryota</taxon>
        <taxon>Fungi</taxon>
        <taxon>Dikarya</taxon>
        <taxon>Ascomycota</taxon>
        <taxon>Pezizomycotina</taxon>
        <taxon>Sordariomycetes</taxon>
        <taxon>Sordariomycetidae</taxon>
        <taxon>Sordariales</taxon>
        <taxon>Lasiosphaeriaceae</taxon>
        <taxon>Cercophora</taxon>
    </lineage>
</organism>
<feature type="signal peptide" evidence="1">
    <location>
        <begin position="1"/>
        <end position="20"/>
    </location>
</feature>
<keyword evidence="3" id="KW-1185">Reference proteome</keyword>
<sequence>MRFSAITTVLVLGLTQSIGALPADAAGEPAGVIDLDGDTTANPMSDVALGLAEIAPQECCDDCCAGIGGGRLCNDRCRNCGAGYKSGSCGGTLWQRCYCYYDN</sequence>
<evidence type="ECO:0000313" key="2">
    <source>
        <dbReference type="EMBL" id="KAK0649907.1"/>
    </source>
</evidence>
<gene>
    <name evidence="2" type="ORF">B0T16DRAFT_457270</name>
</gene>
<reference evidence="2" key="1">
    <citation type="submission" date="2023-06" db="EMBL/GenBank/DDBJ databases">
        <title>Genome-scale phylogeny and comparative genomics of the fungal order Sordariales.</title>
        <authorList>
            <consortium name="Lawrence Berkeley National Laboratory"/>
            <person name="Hensen N."/>
            <person name="Bonometti L."/>
            <person name="Westerberg I."/>
            <person name="Brannstrom I.O."/>
            <person name="Guillou S."/>
            <person name="Cros-Aarteil S."/>
            <person name="Calhoun S."/>
            <person name="Haridas S."/>
            <person name="Kuo A."/>
            <person name="Mondo S."/>
            <person name="Pangilinan J."/>
            <person name="Riley R."/>
            <person name="Labutti K."/>
            <person name="Andreopoulos B."/>
            <person name="Lipzen A."/>
            <person name="Chen C."/>
            <person name="Yanf M."/>
            <person name="Daum C."/>
            <person name="Ng V."/>
            <person name="Clum A."/>
            <person name="Steindorff A."/>
            <person name="Ohm R."/>
            <person name="Martin F."/>
            <person name="Silar P."/>
            <person name="Natvig D."/>
            <person name="Lalanne C."/>
            <person name="Gautier V."/>
            <person name="Ament-Velasquez S.L."/>
            <person name="Kruys A."/>
            <person name="Hutchinson M.I."/>
            <person name="Powell A.J."/>
            <person name="Barry K."/>
            <person name="Miller A.N."/>
            <person name="Grigoriev I.V."/>
            <person name="Debuchy R."/>
            <person name="Gladieux P."/>
            <person name="Thoren M.H."/>
            <person name="Johannesson H."/>
        </authorList>
    </citation>
    <scope>NUCLEOTIDE SEQUENCE</scope>
    <source>
        <strain evidence="2">SMH2532-1</strain>
    </source>
</reference>
<dbReference type="EMBL" id="JAULSV010000003">
    <property type="protein sequence ID" value="KAK0649907.1"/>
    <property type="molecule type" value="Genomic_DNA"/>
</dbReference>
<keyword evidence="1" id="KW-0732">Signal</keyword>
<accession>A0AA39YC37</accession>
<dbReference type="AlphaFoldDB" id="A0AA39YC37"/>
<evidence type="ECO:0000313" key="3">
    <source>
        <dbReference type="Proteomes" id="UP001174936"/>
    </source>
</evidence>
<proteinExistence type="predicted"/>
<evidence type="ECO:0008006" key="4">
    <source>
        <dbReference type="Google" id="ProtNLM"/>
    </source>
</evidence>
<feature type="chain" id="PRO_5041298209" description="Invertebrate defensins family profile domain-containing protein" evidence="1">
    <location>
        <begin position="21"/>
        <end position="103"/>
    </location>
</feature>
<dbReference type="Proteomes" id="UP001174936">
    <property type="component" value="Unassembled WGS sequence"/>
</dbReference>
<evidence type="ECO:0000256" key="1">
    <source>
        <dbReference type="SAM" id="SignalP"/>
    </source>
</evidence>
<protein>
    <recommendedName>
        <fullName evidence="4">Invertebrate defensins family profile domain-containing protein</fullName>
    </recommendedName>
</protein>